<dbReference type="AlphaFoldDB" id="A0A6L8WB48"/>
<dbReference type="Proteomes" id="UP000476030">
    <property type="component" value="Unassembled WGS sequence"/>
</dbReference>
<evidence type="ECO:0000256" key="1">
    <source>
        <dbReference type="ARBA" id="ARBA00023239"/>
    </source>
</evidence>
<protein>
    <submittedName>
        <fullName evidence="2">Dihydrodipicolinate synthase family protein</fullName>
    </submittedName>
</protein>
<dbReference type="PANTHER" id="PTHR12128">
    <property type="entry name" value="DIHYDRODIPICOLINATE SYNTHASE"/>
    <property type="match status" value="1"/>
</dbReference>
<evidence type="ECO:0000313" key="3">
    <source>
        <dbReference type="Proteomes" id="UP000476030"/>
    </source>
</evidence>
<dbReference type="InterPro" id="IPR002220">
    <property type="entry name" value="DapA-like"/>
</dbReference>
<dbReference type="RefSeq" id="WP_161316908.1">
    <property type="nucleotide sequence ID" value="NZ_WTUW01000009.1"/>
</dbReference>
<reference evidence="2 3" key="1">
    <citation type="submission" date="2019-12" db="EMBL/GenBank/DDBJ databases">
        <title>Snethiella sp. nov. sp. isolated from sea sand.</title>
        <authorList>
            <person name="Kim J."/>
            <person name="Jeong S.E."/>
            <person name="Jung H.S."/>
            <person name="Jeon C.O."/>
        </authorList>
    </citation>
    <scope>NUCLEOTIDE SEQUENCE [LARGE SCALE GENOMIC DNA]</scope>
    <source>
        <strain evidence="2 3">DP05</strain>
    </source>
</reference>
<name>A0A6L8WB48_9PROT</name>
<dbReference type="CDD" id="cd00408">
    <property type="entry name" value="DHDPS-like"/>
    <property type="match status" value="1"/>
</dbReference>
<keyword evidence="1" id="KW-0456">Lyase</keyword>
<comment type="caution">
    <text evidence="2">The sequence shown here is derived from an EMBL/GenBank/DDBJ whole genome shotgun (WGS) entry which is preliminary data.</text>
</comment>
<organism evidence="2 3">
    <name type="scientific">Sneathiella litorea</name>
    <dbReference type="NCBI Taxonomy" id="2606216"/>
    <lineage>
        <taxon>Bacteria</taxon>
        <taxon>Pseudomonadati</taxon>
        <taxon>Pseudomonadota</taxon>
        <taxon>Alphaproteobacteria</taxon>
        <taxon>Sneathiellales</taxon>
        <taxon>Sneathiellaceae</taxon>
        <taxon>Sneathiella</taxon>
    </lineage>
</organism>
<dbReference type="GO" id="GO:0008840">
    <property type="term" value="F:4-hydroxy-tetrahydrodipicolinate synthase activity"/>
    <property type="evidence" value="ECO:0007669"/>
    <property type="project" value="TreeGrafter"/>
</dbReference>
<sequence length="352" mass="38967">MRIDDIPEKTLAAFRRGGVIPAQPLALNSKRELDVRRQRALSRYYLDAGSVGIAVGVHTTQFSIRDVGLYEPVLRLAAEEAENWVERTPFMVAGVVGKTEQAVSEAKIAKSLGYQAILLGLAALNNASVDELVAHCRKVADVMPVIGFYLQPAVGGRNLPYEFWKRFAEIENVVGIKLAPFNRYKTLDVVRGVADAGAKDRITLYTGNDDHIVGDLITPFPVQINGKPETINIVGGLLGHWSVWTRKAVELIEEISAVRGNEKLAATWWTRDAAVTDSNGAFFDAANDYVGVIAGLHEVLRRQGLLEGIWCLDPEEDLGPGQLAEIDRVYRSYPELNDDDFVRENLERWLAD</sequence>
<dbReference type="Gene3D" id="3.20.20.70">
    <property type="entry name" value="Aldolase class I"/>
    <property type="match status" value="1"/>
</dbReference>
<dbReference type="PANTHER" id="PTHR12128:SF51">
    <property type="entry name" value="BLL4205 PROTEIN"/>
    <property type="match status" value="1"/>
</dbReference>
<dbReference type="EMBL" id="WTUW01000009">
    <property type="protein sequence ID" value="MZR32298.1"/>
    <property type="molecule type" value="Genomic_DNA"/>
</dbReference>
<evidence type="ECO:0000313" key="2">
    <source>
        <dbReference type="EMBL" id="MZR32298.1"/>
    </source>
</evidence>
<dbReference type="InterPro" id="IPR013785">
    <property type="entry name" value="Aldolase_TIM"/>
</dbReference>
<dbReference type="SUPFAM" id="SSF51569">
    <property type="entry name" value="Aldolase"/>
    <property type="match status" value="1"/>
</dbReference>
<gene>
    <name evidence="2" type="ORF">GQE98_16790</name>
</gene>
<keyword evidence="3" id="KW-1185">Reference proteome</keyword>
<accession>A0A6L8WB48</accession>
<proteinExistence type="predicted"/>
<dbReference type="Pfam" id="PF00701">
    <property type="entry name" value="DHDPS"/>
    <property type="match status" value="1"/>
</dbReference>
<dbReference type="SMART" id="SM01130">
    <property type="entry name" value="DHDPS"/>
    <property type="match status" value="1"/>
</dbReference>